<gene>
    <name evidence="1" type="ORF">EVA_15390</name>
</gene>
<organism evidence="1">
    <name type="scientific">gut metagenome</name>
    <dbReference type="NCBI Taxonomy" id="749906"/>
    <lineage>
        <taxon>unclassified sequences</taxon>
        <taxon>metagenomes</taxon>
        <taxon>organismal metagenomes</taxon>
    </lineage>
</organism>
<evidence type="ECO:0000313" key="1">
    <source>
        <dbReference type="EMBL" id="EJW96503.1"/>
    </source>
</evidence>
<reference evidence="1" key="1">
    <citation type="journal article" date="2012" name="PLoS ONE">
        <title>Gene sets for utilization of primary and secondary nutrition supplies in the distal gut of endangered iberian lynx.</title>
        <authorList>
            <person name="Alcaide M."/>
            <person name="Messina E."/>
            <person name="Richter M."/>
            <person name="Bargiela R."/>
            <person name="Peplies J."/>
            <person name="Huws S.A."/>
            <person name="Newbold C.J."/>
            <person name="Golyshin P.N."/>
            <person name="Simon M.A."/>
            <person name="Lopez G."/>
            <person name="Yakimov M.M."/>
            <person name="Ferrer M."/>
        </authorList>
    </citation>
    <scope>NUCLEOTIDE SEQUENCE</scope>
</reference>
<dbReference type="AlphaFoldDB" id="J9FPV7"/>
<sequence length="34" mass="4081">MIRSVSFPFCPLISTHSQVSKVSMMVCWIRWYFL</sequence>
<comment type="caution">
    <text evidence="1">The sequence shown here is derived from an EMBL/GenBank/DDBJ whole genome shotgun (WGS) entry which is preliminary data.</text>
</comment>
<protein>
    <submittedName>
        <fullName evidence="1">Uncharacterized protein</fullName>
    </submittedName>
</protein>
<proteinExistence type="predicted"/>
<name>J9FPV7_9ZZZZ</name>
<accession>J9FPV7</accession>
<dbReference type="EMBL" id="AMCI01005253">
    <property type="protein sequence ID" value="EJW96503.1"/>
    <property type="molecule type" value="Genomic_DNA"/>
</dbReference>